<dbReference type="InterPro" id="IPR003442">
    <property type="entry name" value="T6A_TsaE"/>
</dbReference>
<dbReference type="Gene3D" id="3.40.50.300">
    <property type="entry name" value="P-loop containing nucleotide triphosphate hydrolases"/>
    <property type="match status" value="1"/>
</dbReference>
<keyword evidence="7" id="KW-0547">Nucleotide-binding</keyword>
<evidence type="ECO:0000256" key="8">
    <source>
        <dbReference type="ARBA" id="ARBA00022840"/>
    </source>
</evidence>
<evidence type="ECO:0000256" key="2">
    <source>
        <dbReference type="ARBA" id="ARBA00007599"/>
    </source>
</evidence>
<keyword evidence="6" id="KW-0479">Metal-binding</keyword>
<keyword evidence="4" id="KW-0963">Cytoplasm</keyword>
<proteinExistence type="inferred from homology"/>
<dbReference type="PANTHER" id="PTHR33540">
    <property type="entry name" value="TRNA THREONYLCARBAMOYLADENOSINE BIOSYNTHESIS PROTEIN TSAE"/>
    <property type="match status" value="1"/>
</dbReference>
<sequence length="144" mass="16955">MIYCNQITNSFKETKKLGFWLAQQIANRTQKTIILLQGTVGSGKTTFTKGLIQSLGINQIIASPTFVLMKTYETTNRKVYHLDLYKSPLEEEFLEELLEEFINPDILIVEFPQDHRYLFPNFNFLIKIDFINEKQRRITMEQNI</sequence>
<evidence type="ECO:0000256" key="3">
    <source>
        <dbReference type="ARBA" id="ARBA00019010"/>
    </source>
</evidence>
<evidence type="ECO:0000313" key="12">
    <source>
        <dbReference type="Proteomes" id="UP001195571"/>
    </source>
</evidence>
<name>A0ABS5CXJ8_9MOLU</name>
<dbReference type="InterPro" id="IPR027417">
    <property type="entry name" value="P-loop_NTPase"/>
</dbReference>
<comment type="similarity">
    <text evidence="2">Belongs to the TsaE family.</text>
</comment>
<dbReference type="Proteomes" id="UP001195571">
    <property type="component" value="Unassembled WGS sequence"/>
</dbReference>
<protein>
    <recommendedName>
        <fullName evidence="3">tRNA threonylcarbamoyladenosine biosynthesis protein TsaE</fullName>
    </recommendedName>
    <alternativeName>
        <fullName evidence="10">t(6)A37 threonylcarbamoyladenosine biosynthesis protein TsaE</fullName>
    </alternativeName>
</protein>
<comment type="caution">
    <text evidence="11">The sequence shown here is derived from an EMBL/GenBank/DDBJ whole genome shotgun (WGS) entry which is preliminary data.</text>
</comment>
<keyword evidence="9" id="KW-0460">Magnesium</keyword>
<keyword evidence="5" id="KW-0819">tRNA processing</keyword>
<dbReference type="EMBL" id="JACAOD020000001">
    <property type="protein sequence ID" value="MBP5835700.1"/>
    <property type="molecule type" value="Genomic_DNA"/>
</dbReference>
<evidence type="ECO:0000256" key="5">
    <source>
        <dbReference type="ARBA" id="ARBA00022694"/>
    </source>
</evidence>
<dbReference type="Pfam" id="PF02367">
    <property type="entry name" value="TsaE"/>
    <property type="match status" value="1"/>
</dbReference>
<keyword evidence="8" id="KW-0067">ATP-binding</keyword>
<dbReference type="PANTHER" id="PTHR33540:SF2">
    <property type="entry name" value="TRNA THREONYLCARBAMOYLADENOSINE BIOSYNTHESIS PROTEIN TSAE"/>
    <property type="match status" value="1"/>
</dbReference>
<evidence type="ECO:0000256" key="1">
    <source>
        <dbReference type="ARBA" id="ARBA00004496"/>
    </source>
</evidence>
<accession>A0ABS5CXJ8</accession>
<reference evidence="11" key="1">
    <citation type="submission" date="2021-04" db="EMBL/GenBank/DDBJ databases">
        <title>Genomic features of Candidatus Phytoplasma meliae isolate ChTYXIII (1SrXIII-G).</title>
        <authorList>
            <person name="Fernandez F.D."/>
            <person name="Conci L.R."/>
        </authorList>
    </citation>
    <scope>NUCLEOTIDE SEQUENCE [LARGE SCALE GENOMIC DNA]</scope>
    <source>
        <strain evidence="11">ChTYXIII-Mo</strain>
    </source>
</reference>
<dbReference type="RefSeq" id="WP_203551963.1">
    <property type="nucleotide sequence ID" value="NZ_JACAOD020000001.1"/>
</dbReference>
<evidence type="ECO:0000313" key="11">
    <source>
        <dbReference type="EMBL" id="MBP5835700.1"/>
    </source>
</evidence>
<organism evidence="11 12">
    <name type="scientific">Candidatus Phytoplasma meliae</name>
    <dbReference type="NCBI Taxonomy" id="1848402"/>
    <lineage>
        <taxon>Bacteria</taxon>
        <taxon>Bacillati</taxon>
        <taxon>Mycoplasmatota</taxon>
        <taxon>Mollicutes</taxon>
        <taxon>Acholeplasmatales</taxon>
        <taxon>Acholeplasmataceae</taxon>
        <taxon>Candidatus Phytoplasma</taxon>
        <taxon>16SrXIII (Mexican periwinkle virescence group)</taxon>
    </lineage>
</organism>
<evidence type="ECO:0000256" key="9">
    <source>
        <dbReference type="ARBA" id="ARBA00022842"/>
    </source>
</evidence>
<evidence type="ECO:0000256" key="10">
    <source>
        <dbReference type="ARBA" id="ARBA00032441"/>
    </source>
</evidence>
<keyword evidence="12" id="KW-1185">Reference proteome</keyword>
<evidence type="ECO:0000256" key="7">
    <source>
        <dbReference type="ARBA" id="ARBA00022741"/>
    </source>
</evidence>
<dbReference type="NCBIfam" id="TIGR00150">
    <property type="entry name" value="T6A_YjeE"/>
    <property type="match status" value="1"/>
</dbReference>
<evidence type="ECO:0000256" key="6">
    <source>
        <dbReference type="ARBA" id="ARBA00022723"/>
    </source>
</evidence>
<comment type="subcellular location">
    <subcellularLocation>
        <location evidence="1">Cytoplasm</location>
    </subcellularLocation>
</comment>
<dbReference type="SUPFAM" id="SSF52540">
    <property type="entry name" value="P-loop containing nucleoside triphosphate hydrolases"/>
    <property type="match status" value="1"/>
</dbReference>
<evidence type="ECO:0000256" key="4">
    <source>
        <dbReference type="ARBA" id="ARBA00022490"/>
    </source>
</evidence>
<gene>
    <name evidence="11" type="primary">tsaE</name>
    <name evidence="11" type="ORF">CHTY_000440</name>
</gene>